<keyword evidence="5" id="KW-0539">Nucleus</keyword>
<feature type="compositionally biased region" description="Basic and acidic residues" evidence="7">
    <location>
        <begin position="10"/>
        <end position="19"/>
    </location>
</feature>
<keyword evidence="2" id="KW-0507">mRNA processing</keyword>
<keyword evidence="3" id="KW-0677">Repeat</keyword>
<evidence type="ECO:0000256" key="3">
    <source>
        <dbReference type="ARBA" id="ARBA00022737"/>
    </source>
</evidence>
<dbReference type="GO" id="GO:0006397">
    <property type="term" value="P:mRNA processing"/>
    <property type="evidence" value="ECO:0007669"/>
    <property type="project" value="UniProtKB-KW"/>
</dbReference>
<dbReference type="GO" id="GO:0005634">
    <property type="term" value="C:nucleus"/>
    <property type="evidence" value="ECO:0007669"/>
    <property type="project" value="UniProtKB-SubCell"/>
</dbReference>
<dbReference type="CDD" id="cd00590">
    <property type="entry name" value="RRM_SF"/>
    <property type="match status" value="1"/>
</dbReference>
<gene>
    <name evidence="9" type="ORF">BOVATA_037510</name>
</gene>
<dbReference type="RefSeq" id="XP_028868501.1">
    <property type="nucleotide sequence ID" value="XM_029012668.1"/>
</dbReference>
<evidence type="ECO:0000256" key="6">
    <source>
        <dbReference type="PROSITE-ProRule" id="PRU00176"/>
    </source>
</evidence>
<dbReference type="Pfam" id="PF00076">
    <property type="entry name" value="RRM_1"/>
    <property type="match status" value="2"/>
</dbReference>
<dbReference type="Gene3D" id="3.30.70.330">
    <property type="match status" value="2"/>
</dbReference>
<dbReference type="AlphaFoldDB" id="A0A2H6KGY7"/>
<evidence type="ECO:0000256" key="4">
    <source>
        <dbReference type="ARBA" id="ARBA00022884"/>
    </source>
</evidence>
<dbReference type="InterPro" id="IPR035979">
    <property type="entry name" value="RBD_domain_sf"/>
</dbReference>
<evidence type="ECO:0000259" key="8">
    <source>
        <dbReference type="PROSITE" id="PS50102"/>
    </source>
</evidence>
<evidence type="ECO:0000313" key="9">
    <source>
        <dbReference type="EMBL" id="GBE62258.1"/>
    </source>
</evidence>
<dbReference type="PROSITE" id="PS50102">
    <property type="entry name" value="RRM"/>
    <property type="match status" value="2"/>
</dbReference>
<dbReference type="InterPro" id="IPR000504">
    <property type="entry name" value="RRM_dom"/>
</dbReference>
<dbReference type="GO" id="GO:0003729">
    <property type="term" value="F:mRNA binding"/>
    <property type="evidence" value="ECO:0007669"/>
    <property type="project" value="TreeGrafter"/>
</dbReference>
<dbReference type="VEuPathDB" id="PiroplasmaDB:BOVATA_037510"/>
<protein>
    <submittedName>
        <fullName evidence="9">RNA binding protein</fullName>
    </submittedName>
</protein>
<dbReference type="Proteomes" id="UP000236319">
    <property type="component" value="Unassembled WGS sequence"/>
</dbReference>
<comment type="caution">
    <text evidence="9">The sequence shown here is derived from an EMBL/GenBank/DDBJ whole genome shotgun (WGS) entry which is preliminary data.</text>
</comment>
<dbReference type="EMBL" id="BDSA01000004">
    <property type="protein sequence ID" value="GBE62258.1"/>
    <property type="molecule type" value="Genomic_DNA"/>
</dbReference>
<accession>A0A2H6KGY7</accession>
<dbReference type="OrthoDB" id="1099063at2759"/>
<feature type="region of interest" description="Disordered" evidence="7">
    <location>
        <begin position="1"/>
        <end position="176"/>
    </location>
</feature>
<evidence type="ECO:0000256" key="2">
    <source>
        <dbReference type="ARBA" id="ARBA00022664"/>
    </source>
</evidence>
<reference evidence="9 10" key="1">
    <citation type="journal article" date="2017" name="BMC Genomics">
        <title>Whole-genome assembly of Babesia ovata and comparative genomics between closely related pathogens.</title>
        <authorList>
            <person name="Yamagishi J."/>
            <person name="Asada M."/>
            <person name="Hakimi H."/>
            <person name="Tanaka T.Q."/>
            <person name="Sugimoto C."/>
            <person name="Kawazu S."/>
        </authorList>
    </citation>
    <scope>NUCLEOTIDE SEQUENCE [LARGE SCALE GENOMIC DNA]</scope>
    <source>
        <strain evidence="9 10">Miyake</strain>
    </source>
</reference>
<evidence type="ECO:0000256" key="5">
    <source>
        <dbReference type="ARBA" id="ARBA00023242"/>
    </source>
</evidence>
<evidence type="ECO:0000256" key="7">
    <source>
        <dbReference type="SAM" id="MobiDB-lite"/>
    </source>
</evidence>
<dbReference type="GO" id="GO:0005737">
    <property type="term" value="C:cytoplasm"/>
    <property type="evidence" value="ECO:0007669"/>
    <property type="project" value="TreeGrafter"/>
</dbReference>
<evidence type="ECO:0000313" key="10">
    <source>
        <dbReference type="Proteomes" id="UP000236319"/>
    </source>
</evidence>
<dbReference type="InterPro" id="IPR012677">
    <property type="entry name" value="Nucleotide-bd_a/b_plait_sf"/>
</dbReference>
<dbReference type="GeneID" id="39876028"/>
<dbReference type="SMART" id="SM00360">
    <property type="entry name" value="RRM"/>
    <property type="match status" value="2"/>
</dbReference>
<keyword evidence="4 6" id="KW-0694">RNA-binding</keyword>
<feature type="domain" description="RRM" evidence="8">
    <location>
        <begin position="264"/>
        <end position="333"/>
    </location>
</feature>
<feature type="region of interest" description="Disordered" evidence="7">
    <location>
        <begin position="349"/>
        <end position="387"/>
    </location>
</feature>
<feature type="compositionally biased region" description="Basic and acidic residues" evidence="7">
    <location>
        <begin position="26"/>
        <end position="49"/>
    </location>
</feature>
<organism evidence="9 10">
    <name type="scientific">Babesia ovata</name>
    <dbReference type="NCBI Taxonomy" id="189622"/>
    <lineage>
        <taxon>Eukaryota</taxon>
        <taxon>Sar</taxon>
        <taxon>Alveolata</taxon>
        <taxon>Apicomplexa</taxon>
        <taxon>Aconoidasida</taxon>
        <taxon>Piroplasmida</taxon>
        <taxon>Babesiidae</taxon>
        <taxon>Babesia</taxon>
    </lineage>
</organism>
<sequence>MHRGYGARDMYSRRDDYDIRGPPAPYDRERGYERYDVKRERSAPYERARGSTYRDVPDDYPRYRDEPPRYKDEPPKYKEEPPRYKDEPPRYRYDAPRYREAHPRYRDEPPRYRDEPPRYRDEPERYRDDPGRYRDDHVRYRDDPPRYRDDPRYREPLHPARGGPLRRYDDRPYPEPQKTKVFVGNLDGRVSEEELTAAFGKFGPINRIDFRRNFAFVDYVKVKDAEAAMREMNDRVLMGSKLKVVPHSERTKRSDINREPDFASQATVLNLDNSASWQDLKDFARQAGEVVYASVIIRDQKRYGLIEFSNPSVMKAAVEVLNGKKIAQNDLQVVPMAVNDYLKEKMREASACHTAPQEQPVGEQQEEPDTKKELIYQDEQLDSVDYD</sequence>
<name>A0A2H6KGY7_9APIC</name>
<comment type="subcellular location">
    <subcellularLocation>
        <location evidence="1">Nucleus</location>
    </subcellularLocation>
</comment>
<dbReference type="InterPro" id="IPR050374">
    <property type="entry name" value="RRT5_SRSF_SR"/>
</dbReference>
<dbReference type="SUPFAM" id="SSF54928">
    <property type="entry name" value="RNA-binding domain, RBD"/>
    <property type="match status" value="1"/>
</dbReference>
<feature type="compositionally biased region" description="Basic and acidic residues" evidence="7">
    <location>
        <begin position="55"/>
        <end position="158"/>
    </location>
</feature>
<dbReference type="PANTHER" id="PTHR23003">
    <property type="entry name" value="RNA RECOGNITION MOTIF RRM DOMAIN CONTAINING PROTEIN"/>
    <property type="match status" value="1"/>
</dbReference>
<dbReference type="PANTHER" id="PTHR23003:SF62">
    <property type="entry name" value="SERINE_ARGININE (SR)-TYPE SHUTTLING MRNA BINDING PROTEIN NPL3"/>
    <property type="match status" value="1"/>
</dbReference>
<feature type="domain" description="RRM" evidence="8">
    <location>
        <begin position="179"/>
        <end position="249"/>
    </location>
</feature>
<evidence type="ECO:0000256" key="1">
    <source>
        <dbReference type="ARBA" id="ARBA00004123"/>
    </source>
</evidence>
<proteinExistence type="predicted"/>
<keyword evidence="10" id="KW-1185">Reference proteome</keyword>